<gene>
    <name evidence="4" type="ORF">S01H4_44718</name>
</gene>
<evidence type="ECO:0000256" key="1">
    <source>
        <dbReference type="ARBA" id="ARBA00005560"/>
    </source>
</evidence>
<comment type="caution">
    <text evidence="4">The sequence shown here is derived from an EMBL/GenBank/DDBJ whole genome shotgun (WGS) entry which is preliminary data.</text>
</comment>
<name>X1DA92_9ZZZZ</name>
<dbReference type="AlphaFoldDB" id="X1DA92"/>
<reference evidence="4" key="1">
    <citation type="journal article" date="2014" name="Front. Microbiol.">
        <title>High frequency of phylogenetically diverse reductive dehalogenase-homologous genes in deep subseafloor sedimentary metagenomes.</title>
        <authorList>
            <person name="Kawai M."/>
            <person name="Futagami T."/>
            <person name="Toyoda A."/>
            <person name="Takaki Y."/>
            <person name="Nishi S."/>
            <person name="Hori S."/>
            <person name="Arai W."/>
            <person name="Tsubouchi T."/>
            <person name="Morono Y."/>
            <person name="Uchiyama I."/>
            <person name="Ito T."/>
            <person name="Fujiyama A."/>
            <person name="Inagaki F."/>
            <person name="Takami H."/>
        </authorList>
    </citation>
    <scope>NUCLEOTIDE SEQUENCE</scope>
    <source>
        <strain evidence="4">Expedition CK06-06</strain>
    </source>
</reference>
<keyword evidence="2" id="KW-0238">DNA-binding</keyword>
<sequence length="78" mass="8757">MVVSVTYEGTKFNLEKLATIDGTRYDSENFPGVVYKSELPRAAFLIFSSGKMNCVGVKSIEDAKLAIKRLTRKLRPAW</sequence>
<dbReference type="Gene3D" id="3.30.310.10">
    <property type="entry name" value="TATA-Binding Protein"/>
    <property type="match status" value="1"/>
</dbReference>
<evidence type="ECO:0008006" key="5">
    <source>
        <dbReference type="Google" id="ProtNLM"/>
    </source>
</evidence>
<evidence type="ECO:0000256" key="2">
    <source>
        <dbReference type="ARBA" id="ARBA00023125"/>
    </source>
</evidence>
<dbReference type="Pfam" id="PF00352">
    <property type="entry name" value="TBP"/>
    <property type="match status" value="1"/>
</dbReference>
<comment type="similarity">
    <text evidence="1">Belongs to the TBP family.</text>
</comment>
<accession>X1DA92</accession>
<dbReference type="GO" id="GO:0006352">
    <property type="term" value="P:DNA-templated transcription initiation"/>
    <property type="evidence" value="ECO:0007669"/>
    <property type="project" value="InterPro"/>
</dbReference>
<dbReference type="InterPro" id="IPR000814">
    <property type="entry name" value="TBP"/>
</dbReference>
<evidence type="ECO:0000256" key="3">
    <source>
        <dbReference type="ARBA" id="ARBA00023163"/>
    </source>
</evidence>
<organism evidence="4">
    <name type="scientific">marine sediment metagenome</name>
    <dbReference type="NCBI Taxonomy" id="412755"/>
    <lineage>
        <taxon>unclassified sequences</taxon>
        <taxon>metagenomes</taxon>
        <taxon>ecological metagenomes</taxon>
    </lineage>
</organism>
<keyword evidence="3" id="KW-0804">Transcription</keyword>
<proteinExistence type="inferred from homology"/>
<dbReference type="PRINTS" id="PR00686">
    <property type="entry name" value="TIFACTORIID"/>
</dbReference>
<dbReference type="InterPro" id="IPR012295">
    <property type="entry name" value="TBP_dom_sf"/>
</dbReference>
<dbReference type="PANTHER" id="PTHR10126">
    <property type="entry name" value="TATA-BOX BINDING PROTEIN"/>
    <property type="match status" value="1"/>
</dbReference>
<dbReference type="GO" id="GO:0003677">
    <property type="term" value="F:DNA binding"/>
    <property type="evidence" value="ECO:0007669"/>
    <property type="project" value="UniProtKB-KW"/>
</dbReference>
<dbReference type="EMBL" id="BART01024823">
    <property type="protein sequence ID" value="GAG93346.1"/>
    <property type="molecule type" value="Genomic_DNA"/>
</dbReference>
<evidence type="ECO:0000313" key="4">
    <source>
        <dbReference type="EMBL" id="GAG93346.1"/>
    </source>
</evidence>
<dbReference type="SUPFAM" id="SSF55945">
    <property type="entry name" value="TATA-box binding protein-like"/>
    <property type="match status" value="1"/>
</dbReference>
<protein>
    <recommendedName>
        <fullName evidence="5">TATA-box-binding protein</fullName>
    </recommendedName>
</protein>